<dbReference type="KEGG" id="fbm:MQE35_01660"/>
<dbReference type="PANTHER" id="PTHR10091">
    <property type="entry name" value="ALDOSE-1-EPIMERASE"/>
    <property type="match status" value="1"/>
</dbReference>
<dbReference type="GO" id="GO:0005737">
    <property type="term" value="C:cytoplasm"/>
    <property type="evidence" value="ECO:0007669"/>
    <property type="project" value="TreeGrafter"/>
</dbReference>
<comment type="cofactor">
    <cofactor evidence="1">
        <name>Ca(2+)</name>
        <dbReference type="ChEBI" id="CHEBI:29108"/>
    </cofactor>
</comment>
<organism evidence="11 12">
    <name type="scientific">Abyssalbus ytuae</name>
    <dbReference type="NCBI Taxonomy" id="2926907"/>
    <lineage>
        <taxon>Bacteria</taxon>
        <taxon>Pseudomonadati</taxon>
        <taxon>Bacteroidota</taxon>
        <taxon>Flavobacteriia</taxon>
        <taxon>Flavobacteriales</taxon>
        <taxon>Flavobacteriaceae</taxon>
        <taxon>Abyssalbus</taxon>
    </lineage>
</organism>
<evidence type="ECO:0000256" key="2">
    <source>
        <dbReference type="ARBA" id="ARBA00005028"/>
    </source>
</evidence>
<evidence type="ECO:0000256" key="10">
    <source>
        <dbReference type="PIRSR" id="PIRSR005096-3"/>
    </source>
</evidence>
<comment type="subunit">
    <text evidence="4">Monomer.</text>
</comment>
<proteinExistence type="inferred from homology"/>
<dbReference type="InterPro" id="IPR014718">
    <property type="entry name" value="GH-type_carb-bd"/>
</dbReference>
<keyword evidence="6" id="KW-0413">Isomerase</keyword>
<dbReference type="GO" id="GO:0006006">
    <property type="term" value="P:glucose metabolic process"/>
    <property type="evidence" value="ECO:0007669"/>
    <property type="project" value="TreeGrafter"/>
</dbReference>
<evidence type="ECO:0000256" key="3">
    <source>
        <dbReference type="ARBA" id="ARBA00006206"/>
    </source>
</evidence>
<evidence type="ECO:0000256" key="4">
    <source>
        <dbReference type="ARBA" id="ARBA00011245"/>
    </source>
</evidence>
<feature type="active site" description="Proton acceptor" evidence="8">
    <location>
        <position position="282"/>
    </location>
</feature>
<dbReference type="InterPro" id="IPR008183">
    <property type="entry name" value="Aldose_1/G6P_1-epimerase"/>
</dbReference>
<dbReference type="GO" id="GO:0030246">
    <property type="term" value="F:carbohydrate binding"/>
    <property type="evidence" value="ECO:0007669"/>
    <property type="project" value="InterPro"/>
</dbReference>
<gene>
    <name evidence="11" type="ORF">MQE35_01660</name>
</gene>
<dbReference type="GO" id="GO:0033499">
    <property type="term" value="P:galactose catabolic process via UDP-galactose, Leloir pathway"/>
    <property type="evidence" value="ECO:0007669"/>
    <property type="project" value="TreeGrafter"/>
</dbReference>
<dbReference type="InterPro" id="IPR047215">
    <property type="entry name" value="Galactose_mutarotase-like"/>
</dbReference>
<evidence type="ECO:0000256" key="7">
    <source>
        <dbReference type="ARBA" id="ARBA00023277"/>
    </source>
</evidence>
<comment type="pathway">
    <text evidence="2">Carbohydrate metabolism; hexose metabolism.</text>
</comment>
<accession>A0A9E6ZSG2</accession>
<dbReference type="InterPro" id="IPR011013">
    <property type="entry name" value="Gal_mutarotase_sf_dom"/>
</dbReference>
<dbReference type="EMBL" id="CP094358">
    <property type="protein sequence ID" value="UOB18018.1"/>
    <property type="molecule type" value="Genomic_DNA"/>
</dbReference>
<name>A0A9E6ZSG2_9FLAO</name>
<sequence>MEQITLQNQYLKLSCINYGAIIKELIVKDKNENEVNVIIGFKKAEDYLNNPYYLGAAVGRFAGRIGNGGFTVEGNHYSIYNENGVHLHGGKNNFSHKYWKIEKVEKGENPYVTFSYLSEDMEEGYPGNLQAFVTYKLEKNKLTIRFEAVADCATIVNLTNHNYYNLNGGGSILQHELQLDADSFLETDEKQIATGKFLDVKGTPFDFISTRNVGDHSDFKGIDDCFVLNKKGHIATLHSKESGIEMKVSTNQPGVVIFTPDQLPEANYYNYYVDEYSSICFETQNFPDAPNKPHFPSAELKKGEKYINESEFEFSVR</sequence>
<keyword evidence="12" id="KW-1185">Reference proteome</keyword>
<comment type="similarity">
    <text evidence="3">Belongs to the aldose epimerase family.</text>
</comment>
<evidence type="ECO:0000256" key="9">
    <source>
        <dbReference type="PIRSR" id="PIRSR005096-2"/>
    </source>
</evidence>
<evidence type="ECO:0000313" key="11">
    <source>
        <dbReference type="EMBL" id="UOB18018.1"/>
    </source>
</evidence>
<dbReference type="Proteomes" id="UP000831290">
    <property type="component" value="Chromosome"/>
</dbReference>
<dbReference type="CDD" id="cd09019">
    <property type="entry name" value="galactose_mutarotase_like"/>
    <property type="match status" value="1"/>
</dbReference>
<evidence type="ECO:0000256" key="5">
    <source>
        <dbReference type="ARBA" id="ARBA00022837"/>
    </source>
</evidence>
<dbReference type="InterPro" id="IPR015443">
    <property type="entry name" value="Aldose_1-epimerase"/>
</dbReference>
<dbReference type="Gene3D" id="2.70.98.10">
    <property type="match status" value="1"/>
</dbReference>
<dbReference type="PIRSF" id="PIRSF005096">
    <property type="entry name" value="GALM"/>
    <property type="match status" value="1"/>
</dbReference>
<dbReference type="SUPFAM" id="SSF74650">
    <property type="entry name" value="Galactose mutarotase-like"/>
    <property type="match status" value="1"/>
</dbReference>
<feature type="active site" description="Proton donor" evidence="8">
    <location>
        <position position="161"/>
    </location>
</feature>
<feature type="binding site" evidence="9">
    <location>
        <position position="223"/>
    </location>
    <ligand>
        <name>beta-D-galactose</name>
        <dbReference type="ChEBI" id="CHEBI:27667"/>
    </ligand>
</feature>
<protein>
    <submittedName>
        <fullName evidence="11">Galactose mutarotase</fullName>
    </submittedName>
</protein>
<evidence type="ECO:0000256" key="6">
    <source>
        <dbReference type="ARBA" id="ARBA00023235"/>
    </source>
</evidence>
<evidence type="ECO:0000256" key="8">
    <source>
        <dbReference type="PIRSR" id="PIRSR005096-1"/>
    </source>
</evidence>
<dbReference type="PANTHER" id="PTHR10091:SF0">
    <property type="entry name" value="GALACTOSE MUTAROTASE"/>
    <property type="match status" value="1"/>
</dbReference>
<keyword evidence="7" id="KW-0119">Carbohydrate metabolism</keyword>
<evidence type="ECO:0000256" key="1">
    <source>
        <dbReference type="ARBA" id="ARBA00001913"/>
    </source>
</evidence>
<reference evidence="11" key="1">
    <citation type="submission" date="2022-03" db="EMBL/GenBank/DDBJ databases">
        <title>Description of Abyssus ytuae gen. nov., sp. nov., a novel member of the family Flavobacteriaceae isolated from the sediment of Mariana Trench.</title>
        <authorList>
            <person name="Zhang J."/>
            <person name="Xu X."/>
        </authorList>
    </citation>
    <scope>NUCLEOTIDE SEQUENCE</scope>
    <source>
        <strain evidence="11">MT3330</strain>
    </source>
</reference>
<dbReference type="GO" id="GO:0004034">
    <property type="term" value="F:aldose 1-epimerase activity"/>
    <property type="evidence" value="ECO:0007669"/>
    <property type="project" value="TreeGrafter"/>
</dbReference>
<keyword evidence="5" id="KW-0106">Calcium</keyword>
<dbReference type="AlphaFoldDB" id="A0A9E6ZSG2"/>
<evidence type="ECO:0000313" key="12">
    <source>
        <dbReference type="Proteomes" id="UP000831290"/>
    </source>
</evidence>
<dbReference type="RefSeq" id="WP_255843916.1">
    <property type="nucleotide sequence ID" value="NZ_CP094358.1"/>
</dbReference>
<dbReference type="Pfam" id="PF01263">
    <property type="entry name" value="Aldose_epim"/>
    <property type="match status" value="1"/>
</dbReference>
<feature type="binding site" evidence="10">
    <location>
        <begin position="161"/>
        <end position="163"/>
    </location>
    <ligand>
        <name>beta-D-galactose</name>
        <dbReference type="ChEBI" id="CHEBI:27667"/>
    </ligand>
</feature>